<dbReference type="Gene3D" id="3.10.560.10">
    <property type="entry name" value="Outer membrane lipoprotein wza domain like"/>
    <property type="match status" value="2"/>
</dbReference>
<comment type="caution">
    <text evidence="4">The sequence shown here is derived from an EMBL/GenBank/DDBJ whole genome shotgun (WGS) entry which is preliminary data.</text>
</comment>
<reference evidence="4 5" key="1">
    <citation type="submission" date="2024-09" db="EMBL/GenBank/DDBJ databases">
        <authorList>
            <person name="Sun Q."/>
            <person name="Mori K."/>
        </authorList>
    </citation>
    <scope>NUCLEOTIDE SEQUENCE [LARGE SCALE GENOMIC DNA]</scope>
    <source>
        <strain evidence="4 5">KCTC 23315</strain>
    </source>
</reference>
<gene>
    <name evidence="4" type="ORF">ACFFJP_02950</name>
</gene>
<sequence length="562" mass="61430">MFRFILIALFCCVWPWNLATAQSFGDLPADQRANAVRAVADLQQPVSPTNWKAGTIGKGAEAGIVSPKNIKPFGAELFSGGFRGTRADGLNPDYKILPGDQITLRVWGAVEIDRILPVDAQGNIFIPTIGPVMVMGVSHQQLEHIVRAAVTAVYPGSVQVYTNLQGVQPVAVYVAGFVAKPGRYAGIPSDSVLYFLDQAGGVDEQLGSYRQIKLMRRQKQIAVMDLYDFILKGQLLHGQLQDGDTIMVERRGPVVTVSGNVGRAYQYELTNTALYGKTLMELAQLNATASHALLRGSRHSRPVAEYLSLDKLAATQVSNGDDIQFVADQRADMLVIQLEGSYQGRSHFVVPKNTTLKELLNNVPVDPQSSDYANVSLRRISVAERQRQSLEDSLRRLETTYLGAPSSTADESAIRVREAELISQFVARVREIKPNGRMVLSENGELQDLRLQDGDIITLPPRTDAILVSGEVYIPQSSIFIRGKTALDYIESAGGFSQHADDDNILVLRPNGEVRKADDIELQPGDEILVLPAVTTKNLQLATALTQILYQVAIAAKVAVDL</sequence>
<evidence type="ECO:0000256" key="2">
    <source>
        <dbReference type="SAM" id="SignalP"/>
    </source>
</evidence>
<dbReference type="EMBL" id="JBHLXP010000001">
    <property type="protein sequence ID" value="MFC0047246.1"/>
    <property type="molecule type" value="Genomic_DNA"/>
</dbReference>
<evidence type="ECO:0000313" key="5">
    <source>
        <dbReference type="Proteomes" id="UP001589813"/>
    </source>
</evidence>
<keyword evidence="1 2" id="KW-0732">Signal</keyword>
<keyword evidence="5" id="KW-1185">Reference proteome</keyword>
<evidence type="ECO:0000259" key="3">
    <source>
        <dbReference type="Pfam" id="PF02563"/>
    </source>
</evidence>
<dbReference type="PANTHER" id="PTHR33619:SF3">
    <property type="entry name" value="POLYSACCHARIDE EXPORT PROTEIN GFCE-RELATED"/>
    <property type="match status" value="1"/>
</dbReference>
<dbReference type="RefSeq" id="WP_377240338.1">
    <property type="nucleotide sequence ID" value="NZ_JBHLXP010000001.1"/>
</dbReference>
<feature type="signal peptide" evidence="2">
    <location>
        <begin position="1"/>
        <end position="21"/>
    </location>
</feature>
<evidence type="ECO:0000313" key="4">
    <source>
        <dbReference type="EMBL" id="MFC0047246.1"/>
    </source>
</evidence>
<dbReference type="Proteomes" id="UP001589813">
    <property type="component" value="Unassembled WGS sequence"/>
</dbReference>
<dbReference type="InterPro" id="IPR003715">
    <property type="entry name" value="Poly_export_N"/>
</dbReference>
<dbReference type="PANTHER" id="PTHR33619">
    <property type="entry name" value="POLYSACCHARIDE EXPORT PROTEIN GFCE-RELATED"/>
    <property type="match status" value="1"/>
</dbReference>
<evidence type="ECO:0000256" key="1">
    <source>
        <dbReference type="ARBA" id="ARBA00022729"/>
    </source>
</evidence>
<protein>
    <submittedName>
        <fullName evidence="4">Polysaccharide biosynthesis/export family protein</fullName>
    </submittedName>
</protein>
<accession>A0ABV6B8Q4</accession>
<dbReference type="InterPro" id="IPR049712">
    <property type="entry name" value="Poly_export"/>
</dbReference>
<name>A0ABV6B8Q4_9GAMM</name>
<feature type="domain" description="Polysaccharide export protein N-terminal" evidence="3">
    <location>
        <begin position="91"/>
        <end position="163"/>
    </location>
</feature>
<organism evidence="4 5">
    <name type="scientific">Rheinheimera tilapiae</name>
    <dbReference type="NCBI Taxonomy" id="875043"/>
    <lineage>
        <taxon>Bacteria</taxon>
        <taxon>Pseudomonadati</taxon>
        <taxon>Pseudomonadota</taxon>
        <taxon>Gammaproteobacteria</taxon>
        <taxon>Chromatiales</taxon>
        <taxon>Chromatiaceae</taxon>
        <taxon>Rheinheimera</taxon>
    </lineage>
</organism>
<proteinExistence type="predicted"/>
<dbReference type="Pfam" id="PF02563">
    <property type="entry name" value="Poly_export"/>
    <property type="match status" value="1"/>
</dbReference>
<feature type="chain" id="PRO_5046633590" evidence="2">
    <location>
        <begin position="22"/>
        <end position="562"/>
    </location>
</feature>